<dbReference type="NCBIfam" id="TIGR01994">
    <property type="entry name" value="SUF_scaf_2"/>
    <property type="match status" value="1"/>
</dbReference>
<sequence>MSYSKDPMLLRSIIMDHYDTPSKRIDVNSEHACLHHYQNKSSTCIDDITAYVNIENDVITEVYFSGLGCAVSTASTDIMCNWLVGKTPAQAMEIIDNYVSMTLGQPYNEELLDELIAFYNINNQSNRIKCSQIGVNAIKTCIQEVLANGQATK</sequence>
<dbReference type="SUPFAM" id="SSF82649">
    <property type="entry name" value="SufE/NifU"/>
    <property type="match status" value="1"/>
</dbReference>
<dbReference type="RefSeq" id="WP_353289838.1">
    <property type="nucleotide sequence ID" value="NZ_BAABQM010000002.1"/>
</dbReference>
<protein>
    <submittedName>
        <fullName evidence="2">SUF system NifU family Fe-S cluster assembly protein</fullName>
    </submittedName>
</protein>
<organism evidence="2 3">
    <name type="scientific">Ureaplasma ceti</name>
    <dbReference type="NCBI Taxonomy" id="3119530"/>
    <lineage>
        <taxon>Bacteria</taxon>
        <taxon>Bacillati</taxon>
        <taxon>Mycoplasmatota</taxon>
        <taxon>Mycoplasmoidales</taxon>
        <taxon>Mycoplasmoidaceae</taxon>
        <taxon>Ureaplasma</taxon>
    </lineage>
</organism>
<dbReference type="EMBL" id="BAABQM010000002">
    <property type="protein sequence ID" value="GAA5414677.1"/>
    <property type="molecule type" value="Genomic_DNA"/>
</dbReference>
<keyword evidence="3" id="KW-1185">Reference proteome</keyword>
<evidence type="ECO:0000313" key="2">
    <source>
        <dbReference type="EMBL" id="GAA5414677.1"/>
    </source>
</evidence>
<dbReference type="Proteomes" id="UP001449582">
    <property type="component" value="Unassembled WGS sequence"/>
</dbReference>
<evidence type="ECO:0000313" key="3">
    <source>
        <dbReference type="Proteomes" id="UP001449582"/>
    </source>
</evidence>
<dbReference type="PANTHER" id="PTHR10093">
    <property type="entry name" value="IRON-SULFUR CLUSTER ASSEMBLY ENZYME NIFU HOMOLOG"/>
    <property type="match status" value="1"/>
</dbReference>
<accession>A0ABP9U9C4</accession>
<dbReference type="Gene3D" id="3.90.1010.10">
    <property type="match status" value="1"/>
</dbReference>
<gene>
    <name evidence="2" type="ORF">UREOM_3880</name>
</gene>
<name>A0ABP9U9C4_9BACT</name>
<dbReference type="CDD" id="cd06664">
    <property type="entry name" value="IscU_like"/>
    <property type="match status" value="1"/>
</dbReference>
<feature type="domain" description="NIF system FeS cluster assembly NifU N-terminal" evidence="1">
    <location>
        <begin position="13"/>
        <end position="111"/>
    </location>
</feature>
<dbReference type="InterPro" id="IPR002871">
    <property type="entry name" value="NIF_FeS_clus_asmbl_NifU_N"/>
</dbReference>
<dbReference type="Pfam" id="PF01592">
    <property type="entry name" value="NifU_N"/>
    <property type="match status" value="1"/>
</dbReference>
<evidence type="ECO:0000259" key="1">
    <source>
        <dbReference type="Pfam" id="PF01592"/>
    </source>
</evidence>
<reference evidence="2" key="1">
    <citation type="submission" date="2024-02" db="EMBL/GenBank/DDBJ databases">
        <title>Draft genome sequence of new strains in genus Ureaplasma.</title>
        <authorList>
            <person name="Nakajima Y."/>
            <person name="Segawa T."/>
        </authorList>
    </citation>
    <scope>NUCLEOTIDE SEQUENCE [LARGE SCALE GENOMIC DNA]</scope>
    <source>
        <strain evidence="2">OM1</strain>
    </source>
</reference>
<comment type="caution">
    <text evidence="2">The sequence shown here is derived from an EMBL/GenBank/DDBJ whole genome shotgun (WGS) entry which is preliminary data.</text>
</comment>
<proteinExistence type="predicted"/>